<dbReference type="PANTHER" id="PTHR27008">
    <property type="entry name" value="OS04G0122200 PROTEIN"/>
    <property type="match status" value="1"/>
</dbReference>
<comment type="subcellular location">
    <subcellularLocation>
        <location evidence="1">Membrane</location>
    </subcellularLocation>
</comment>
<evidence type="ECO:0000256" key="10">
    <source>
        <dbReference type="ARBA" id="ARBA00022840"/>
    </source>
</evidence>
<evidence type="ECO:0000256" key="16">
    <source>
        <dbReference type="RuleBase" id="RU000304"/>
    </source>
</evidence>
<keyword evidence="11" id="KW-1133">Transmembrane helix</keyword>
<dbReference type="GO" id="GO:0005524">
    <property type="term" value="F:ATP binding"/>
    <property type="evidence" value="ECO:0007669"/>
    <property type="project" value="UniProtKB-UniRule"/>
</dbReference>
<dbReference type="InterPro" id="IPR011009">
    <property type="entry name" value="Kinase-like_dom_sf"/>
</dbReference>
<dbReference type="FunFam" id="1.10.510.10:FF:001023">
    <property type="entry name" value="Os07g0541700 protein"/>
    <property type="match status" value="1"/>
</dbReference>
<evidence type="ECO:0000256" key="7">
    <source>
        <dbReference type="ARBA" id="ARBA00022737"/>
    </source>
</evidence>
<dbReference type="PROSITE" id="PS50011">
    <property type="entry name" value="PROTEIN_KINASE_DOM"/>
    <property type="match status" value="1"/>
</dbReference>
<keyword evidence="7" id="KW-0677">Repeat</keyword>
<comment type="catalytic activity">
    <reaction evidence="13">
        <text>L-threonyl-[protein] + ATP = O-phospho-L-threonyl-[protein] + ADP + H(+)</text>
        <dbReference type="Rhea" id="RHEA:46608"/>
        <dbReference type="Rhea" id="RHEA-COMP:11060"/>
        <dbReference type="Rhea" id="RHEA-COMP:11605"/>
        <dbReference type="ChEBI" id="CHEBI:15378"/>
        <dbReference type="ChEBI" id="CHEBI:30013"/>
        <dbReference type="ChEBI" id="CHEBI:30616"/>
        <dbReference type="ChEBI" id="CHEBI:61977"/>
        <dbReference type="ChEBI" id="CHEBI:456216"/>
        <dbReference type="EC" id="2.7.11.1"/>
    </reaction>
</comment>
<dbReference type="PROSITE" id="PS00108">
    <property type="entry name" value="PROTEIN_KINASE_ST"/>
    <property type="match status" value="1"/>
</dbReference>
<evidence type="ECO:0000256" key="9">
    <source>
        <dbReference type="ARBA" id="ARBA00022777"/>
    </source>
</evidence>
<dbReference type="InterPro" id="IPR051809">
    <property type="entry name" value="Plant_receptor-like_S/T_kinase"/>
</dbReference>
<evidence type="ECO:0000256" key="11">
    <source>
        <dbReference type="ARBA" id="ARBA00022989"/>
    </source>
</evidence>
<dbReference type="PROSITE" id="PS00107">
    <property type="entry name" value="PROTEIN_KINASE_ATP"/>
    <property type="match status" value="1"/>
</dbReference>
<dbReference type="InterPro" id="IPR000719">
    <property type="entry name" value="Prot_kinase_dom"/>
</dbReference>
<reference evidence="18 19" key="1">
    <citation type="journal article" date="2021" name="Nat. Plants">
        <title>The Taxus genome provides insights into paclitaxel biosynthesis.</title>
        <authorList>
            <person name="Xiong X."/>
            <person name="Gou J."/>
            <person name="Liao Q."/>
            <person name="Li Y."/>
            <person name="Zhou Q."/>
            <person name="Bi G."/>
            <person name="Li C."/>
            <person name="Du R."/>
            <person name="Wang X."/>
            <person name="Sun T."/>
            <person name="Guo L."/>
            <person name="Liang H."/>
            <person name="Lu P."/>
            <person name="Wu Y."/>
            <person name="Zhang Z."/>
            <person name="Ro D.K."/>
            <person name="Shang Y."/>
            <person name="Huang S."/>
            <person name="Yan J."/>
        </authorList>
    </citation>
    <scope>NUCLEOTIDE SEQUENCE [LARGE SCALE GENOMIC DNA]</scope>
    <source>
        <strain evidence="18">Ta-2019</strain>
    </source>
</reference>
<name>A0AA38GTC1_TAXCH</name>
<evidence type="ECO:0000313" key="18">
    <source>
        <dbReference type="EMBL" id="KAH9328589.1"/>
    </source>
</evidence>
<feature type="domain" description="Protein kinase" evidence="17">
    <location>
        <begin position="30"/>
        <end position="204"/>
    </location>
</feature>
<dbReference type="Gene3D" id="3.30.200.20">
    <property type="entry name" value="Phosphorylase Kinase, domain 1"/>
    <property type="match status" value="1"/>
</dbReference>
<keyword evidence="5" id="KW-0808">Transferase</keyword>
<dbReference type="Proteomes" id="UP000824469">
    <property type="component" value="Unassembled WGS sequence"/>
</dbReference>
<keyword evidence="4" id="KW-0433">Leucine-rich repeat</keyword>
<proteinExistence type="inferred from homology"/>
<evidence type="ECO:0000256" key="12">
    <source>
        <dbReference type="ARBA" id="ARBA00023136"/>
    </source>
</evidence>
<dbReference type="EMBL" id="JAHRHJ020000001">
    <property type="protein sequence ID" value="KAH9328589.1"/>
    <property type="molecule type" value="Genomic_DNA"/>
</dbReference>
<evidence type="ECO:0000256" key="13">
    <source>
        <dbReference type="ARBA" id="ARBA00047899"/>
    </source>
</evidence>
<comment type="catalytic activity">
    <reaction evidence="14">
        <text>L-seryl-[protein] + ATP = O-phospho-L-seryl-[protein] + ADP + H(+)</text>
        <dbReference type="Rhea" id="RHEA:17989"/>
        <dbReference type="Rhea" id="RHEA-COMP:9863"/>
        <dbReference type="Rhea" id="RHEA-COMP:11604"/>
        <dbReference type="ChEBI" id="CHEBI:15378"/>
        <dbReference type="ChEBI" id="CHEBI:29999"/>
        <dbReference type="ChEBI" id="CHEBI:30616"/>
        <dbReference type="ChEBI" id="CHEBI:83421"/>
        <dbReference type="ChEBI" id="CHEBI:456216"/>
        <dbReference type="EC" id="2.7.11.1"/>
    </reaction>
</comment>
<feature type="non-terminal residue" evidence="18">
    <location>
        <position position="1"/>
    </location>
</feature>
<organism evidence="18 19">
    <name type="scientific">Taxus chinensis</name>
    <name type="common">Chinese yew</name>
    <name type="synonym">Taxus wallichiana var. chinensis</name>
    <dbReference type="NCBI Taxonomy" id="29808"/>
    <lineage>
        <taxon>Eukaryota</taxon>
        <taxon>Viridiplantae</taxon>
        <taxon>Streptophyta</taxon>
        <taxon>Embryophyta</taxon>
        <taxon>Tracheophyta</taxon>
        <taxon>Spermatophyta</taxon>
        <taxon>Pinopsida</taxon>
        <taxon>Pinidae</taxon>
        <taxon>Conifers II</taxon>
        <taxon>Cupressales</taxon>
        <taxon>Taxaceae</taxon>
        <taxon>Taxus</taxon>
    </lineage>
</organism>
<comment type="similarity">
    <text evidence="16">Belongs to the protein kinase superfamily.</text>
</comment>
<dbReference type="EC" id="2.7.11.1" evidence="2"/>
<keyword evidence="10 15" id="KW-0067">ATP-binding</keyword>
<gene>
    <name evidence="18" type="ORF">KI387_000697</name>
</gene>
<keyword evidence="8 15" id="KW-0547">Nucleotide-binding</keyword>
<evidence type="ECO:0000256" key="3">
    <source>
        <dbReference type="ARBA" id="ARBA00022527"/>
    </source>
</evidence>
<evidence type="ECO:0000256" key="14">
    <source>
        <dbReference type="ARBA" id="ARBA00048679"/>
    </source>
</evidence>
<evidence type="ECO:0000256" key="8">
    <source>
        <dbReference type="ARBA" id="ARBA00022741"/>
    </source>
</evidence>
<evidence type="ECO:0000256" key="5">
    <source>
        <dbReference type="ARBA" id="ARBA00022679"/>
    </source>
</evidence>
<dbReference type="Pfam" id="PF00069">
    <property type="entry name" value="Pkinase"/>
    <property type="match status" value="1"/>
</dbReference>
<dbReference type="GO" id="GO:0004674">
    <property type="term" value="F:protein serine/threonine kinase activity"/>
    <property type="evidence" value="ECO:0007669"/>
    <property type="project" value="UniProtKB-KW"/>
</dbReference>
<feature type="binding site" evidence="15">
    <location>
        <position position="58"/>
    </location>
    <ligand>
        <name>ATP</name>
        <dbReference type="ChEBI" id="CHEBI:30616"/>
    </ligand>
</feature>
<sequence length="204" mass="22955">NRHASQRTLDLNVGPTRISFVELIEATNGFMETNLLGFGSFGSIYKGTQNNGTNIVVKVLNLQDENAHQNFITECNVLKRVRHRNVIKFISACSNLNFKEMVLPFMSNGSLDKWLYPHGEDKCRLNLNEQLKITMEISHGIAYLHHHCFVQVIHCDLKPNNVLLGDDMTPYVADFGIAKLIFRNCMDSLTSTNALKGSIGYIAP</sequence>
<evidence type="ECO:0000313" key="19">
    <source>
        <dbReference type="Proteomes" id="UP000824469"/>
    </source>
</evidence>
<dbReference type="SUPFAM" id="SSF56112">
    <property type="entry name" value="Protein kinase-like (PK-like)"/>
    <property type="match status" value="1"/>
</dbReference>
<evidence type="ECO:0000259" key="17">
    <source>
        <dbReference type="PROSITE" id="PS50011"/>
    </source>
</evidence>
<evidence type="ECO:0000256" key="15">
    <source>
        <dbReference type="PROSITE-ProRule" id="PRU10141"/>
    </source>
</evidence>
<dbReference type="SMART" id="SM00220">
    <property type="entry name" value="S_TKc"/>
    <property type="match status" value="1"/>
</dbReference>
<evidence type="ECO:0000256" key="2">
    <source>
        <dbReference type="ARBA" id="ARBA00012513"/>
    </source>
</evidence>
<dbReference type="Gene3D" id="1.10.510.10">
    <property type="entry name" value="Transferase(Phosphotransferase) domain 1"/>
    <property type="match status" value="1"/>
</dbReference>
<dbReference type="OMA" id="KITMEIS"/>
<dbReference type="InterPro" id="IPR008271">
    <property type="entry name" value="Ser/Thr_kinase_AS"/>
</dbReference>
<dbReference type="AlphaFoldDB" id="A0AA38GTC1"/>
<keyword evidence="6" id="KW-0812">Transmembrane</keyword>
<keyword evidence="3 16" id="KW-0723">Serine/threonine-protein kinase</keyword>
<keyword evidence="12" id="KW-0472">Membrane</keyword>
<protein>
    <recommendedName>
        <fullName evidence="2">non-specific serine/threonine protein kinase</fullName>
        <ecNumber evidence="2">2.7.11.1</ecNumber>
    </recommendedName>
</protein>
<dbReference type="GO" id="GO:0016020">
    <property type="term" value="C:membrane"/>
    <property type="evidence" value="ECO:0007669"/>
    <property type="project" value="UniProtKB-SubCell"/>
</dbReference>
<dbReference type="PANTHER" id="PTHR27008:SF499">
    <property type="entry name" value="OS06G0581500 PROTEIN"/>
    <property type="match status" value="1"/>
</dbReference>
<evidence type="ECO:0000256" key="6">
    <source>
        <dbReference type="ARBA" id="ARBA00022692"/>
    </source>
</evidence>
<keyword evidence="19" id="KW-1185">Reference proteome</keyword>
<feature type="non-terminal residue" evidence="18">
    <location>
        <position position="204"/>
    </location>
</feature>
<evidence type="ECO:0000256" key="1">
    <source>
        <dbReference type="ARBA" id="ARBA00004370"/>
    </source>
</evidence>
<evidence type="ECO:0000256" key="4">
    <source>
        <dbReference type="ARBA" id="ARBA00022614"/>
    </source>
</evidence>
<dbReference type="InterPro" id="IPR017441">
    <property type="entry name" value="Protein_kinase_ATP_BS"/>
</dbReference>
<comment type="caution">
    <text evidence="18">The sequence shown here is derived from an EMBL/GenBank/DDBJ whole genome shotgun (WGS) entry which is preliminary data.</text>
</comment>
<accession>A0AA38GTC1</accession>
<keyword evidence="9" id="KW-0418">Kinase</keyword>